<gene>
    <name evidence="1" type="ORF">XAT740_LOCUS55851</name>
</gene>
<dbReference type="Proteomes" id="UP000663828">
    <property type="component" value="Unassembled WGS sequence"/>
</dbReference>
<evidence type="ECO:0000313" key="2">
    <source>
        <dbReference type="Proteomes" id="UP000663828"/>
    </source>
</evidence>
<dbReference type="EMBL" id="CAJNOR010010652">
    <property type="protein sequence ID" value="CAF1655611.1"/>
    <property type="molecule type" value="Genomic_DNA"/>
</dbReference>
<accession>A0A816F6Q4</accession>
<dbReference type="AlphaFoldDB" id="A0A816F6Q4"/>
<evidence type="ECO:0000313" key="1">
    <source>
        <dbReference type="EMBL" id="CAF1655611.1"/>
    </source>
</evidence>
<reference evidence="1" key="1">
    <citation type="submission" date="2021-02" db="EMBL/GenBank/DDBJ databases">
        <authorList>
            <person name="Nowell W R."/>
        </authorList>
    </citation>
    <scope>NUCLEOTIDE SEQUENCE</scope>
</reference>
<organism evidence="1 2">
    <name type="scientific">Adineta ricciae</name>
    <name type="common">Rotifer</name>
    <dbReference type="NCBI Taxonomy" id="249248"/>
    <lineage>
        <taxon>Eukaryota</taxon>
        <taxon>Metazoa</taxon>
        <taxon>Spiralia</taxon>
        <taxon>Gnathifera</taxon>
        <taxon>Rotifera</taxon>
        <taxon>Eurotatoria</taxon>
        <taxon>Bdelloidea</taxon>
        <taxon>Adinetida</taxon>
        <taxon>Adinetidae</taxon>
        <taxon>Adineta</taxon>
    </lineage>
</organism>
<name>A0A816F6Q4_ADIRI</name>
<protein>
    <submittedName>
        <fullName evidence="1">Uncharacterized protein</fullName>
    </submittedName>
</protein>
<comment type="caution">
    <text evidence="1">The sequence shown here is derived from an EMBL/GenBank/DDBJ whole genome shotgun (WGS) entry which is preliminary data.</text>
</comment>
<proteinExistence type="predicted"/>
<sequence>MTSKIVYRVDNAERIIKDYFKKHWQKLSDEKTMKIKEINDWEVNLIKRVEAHASVLRQQTQYEFNCQSRAFENKHRAFLETLACHGRNGNLDRIQQLLQECQALKFELNSFEYPEQNIPFIQLTSPKANPDKSSIHQTGANLPPSGQICVNQNHTVPSPQITLISVKHYNGDVGETPTTTTNMNNKNGERYQDVNDDYANTYKCPTCFMIFPPSMVNSERHRHVNEHFENT</sequence>
<keyword evidence="2" id="KW-1185">Reference proteome</keyword>